<feature type="signal peptide" evidence="2">
    <location>
        <begin position="1"/>
        <end position="24"/>
    </location>
</feature>
<keyword evidence="1" id="KW-0472">Membrane</keyword>
<dbReference type="Proteomes" id="UP000239504">
    <property type="component" value="Unassembled WGS sequence"/>
</dbReference>
<evidence type="ECO:0000313" key="4">
    <source>
        <dbReference type="Proteomes" id="UP000239504"/>
    </source>
</evidence>
<evidence type="ECO:0000256" key="2">
    <source>
        <dbReference type="SAM" id="SignalP"/>
    </source>
</evidence>
<evidence type="ECO:0000256" key="1">
    <source>
        <dbReference type="SAM" id="Phobius"/>
    </source>
</evidence>
<reference evidence="3 4" key="1">
    <citation type="submission" date="2017-12" db="EMBL/GenBank/DDBJ databases">
        <authorList>
            <person name="Hurst M.R.H."/>
        </authorList>
    </citation>
    <scope>NUCLEOTIDE SEQUENCE [LARGE SCALE GENOMIC DNA]</scope>
    <source>
        <strain evidence="3 4">SY-3-19</strain>
    </source>
</reference>
<gene>
    <name evidence="3" type="ORF">CW354_03595</name>
</gene>
<evidence type="ECO:0008006" key="5">
    <source>
        <dbReference type="Google" id="ProtNLM"/>
    </source>
</evidence>
<protein>
    <recommendedName>
        <fullName evidence="5">PEP-CTERM protein-sorting domain-containing protein</fullName>
    </recommendedName>
</protein>
<evidence type="ECO:0000313" key="3">
    <source>
        <dbReference type="EMBL" id="PQA89044.1"/>
    </source>
</evidence>
<organism evidence="3 4">
    <name type="scientific">Hyphococcus luteus</name>
    <dbReference type="NCBI Taxonomy" id="2058213"/>
    <lineage>
        <taxon>Bacteria</taxon>
        <taxon>Pseudomonadati</taxon>
        <taxon>Pseudomonadota</taxon>
        <taxon>Alphaproteobacteria</taxon>
        <taxon>Parvularculales</taxon>
        <taxon>Parvularculaceae</taxon>
        <taxon>Hyphococcus</taxon>
    </lineage>
</organism>
<feature type="chain" id="PRO_5015441309" description="PEP-CTERM protein-sorting domain-containing protein" evidence="2">
    <location>
        <begin position="25"/>
        <end position="892"/>
    </location>
</feature>
<proteinExistence type="predicted"/>
<keyword evidence="2" id="KW-0732">Signal</keyword>
<sequence>MRLSSVKLAPLCLAGVLAASPAEAAVISWSNAGAGDWFDSTNWSLSVPGSTDDVFINNGGDATADSSSGFYPGSGTLADTNDLNIGYRDNSSPLPPYGTGSLQLNDVGLAVGGDLRIGVTDAPVFIFPQGDSNGLLTTNGGANNDGDVTVGGAASIGEFIDGIADGTATGDAAIAGDFTGMDAGGLIVGRTESLGDADGSLTVGGDVSGFTSLQIGVTGLDSEGNAAGVMDVGGSLSRSTTGGFLSVGTMAGNGVADGSLTVGNGVFGFNSIGVASGTADPDATGSSTGVLTVLGGGVHSGGDGFGFDVGSLNANGSVLGFADITGDVDGYSIVEIGNARGSATETGSASGDVSITGNLTGLDMGALRIGRTESLGDADGLLSVSGDVSGFTSLQIGVTGLDSNGNAAGVMDVGGSLSRSTTGGFLSVGTMAGNGVANASLTVGNGLNGFSSIGVGSGTADPDAMGSSTGVLTVLGGGVHSGGDGFGFDVGSLNANGSVTGVASITGDVDGYGIVEVGNARGSATQTGSAQGDVSITGNLTGLDTGALRIGRTESLGDADGTLSVSGDVSGFTSMQIGVTGLDSNGNASGVMDVVGSLSRSTTGGFLSVGTAAGNGVSVGSLTVGDGIFSFNTIGVGSGTADPDATGSGGGVLTVLGGGVHSNGNGFSFDVGSTNAAPTTIGVASITGGITGYDLIEVGNVRGATSTGDATGYLTVSDGPVMASAMRVGVSESGIGVGTGTVNLDHTLVSLDDALTLGAGATLSFDVDGTNRGVDYAAIDAAAAMLDGDLEVDFSFDPAPSVYDLIVSDSVGGILGDFDNVYIFGLAASVMYSYGVEVANIGGFDVDVFRLRIFGMDGGEVPLPGAALFFLSGLGGFAGFRRLRKPARRALA</sequence>
<comment type="caution">
    <text evidence="3">The sequence shown here is derived from an EMBL/GenBank/DDBJ whole genome shotgun (WGS) entry which is preliminary data.</text>
</comment>
<keyword evidence="4" id="KW-1185">Reference proteome</keyword>
<keyword evidence="1" id="KW-0812">Transmembrane</keyword>
<keyword evidence="1" id="KW-1133">Transmembrane helix</keyword>
<dbReference type="AlphaFoldDB" id="A0A2S7K956"/>
<dbReference type="EMBL" id="PJCH01000003">
    <property type="protein sequence ID" value="PQA89044.1"/>
    <property type="molecule type" value="Genomic_DNA"/>
</dbReference>
<feature type="transmembrane region" description="Helical" evidence="1">
    <location>
        <begin position="861"/>
        <end position="880"/>
    </location>
</feature>
<name>A0A2S7K956_9PROT</name>
<accession>A0A2S7K956</accession>